<dbReference type="InterPro" id="IPR050173">
    <property type="entry name" value="ABC_transporter_C-like"/>
</dbReference>
<evidence type="ECO:0000256" key="6">
    <source>
        <dbReference type="ARBA" id="ARBA00022840"/>
    </source>
</evidence>
<feature type="domain" description="ABC transmembrane type-1" evidence="12">
    <location>
        <begin position="546"/>
        <end position="758"/>
    </location>
</feature>
<sequence length="758" mass="84815">MLMSYHLRIRKQSRTYTDARVSLLRELLGSMEIVKICAYEAYFEGRLNEARKKELKAIWNITLVKAVHQTVAFSTPTLAAVLSFVTYTARYQDKLDPAIMFPSLILFHMLRQPLTPLPRALSSVLDSKNALSRLKPVFLARTIGAQLHIDLNQAEALVVEKGEWVWYHQPKVKEEKSKREEQEEGNQDGIDSQGPTKTAAFRITDISLSIPRGSVVGIVGPVGSGKSSLLLGLLGEMPQTRGRVSFGGKTAFCSQMAWIQNATLRDNIVFGRPWDEERYWTSIRDASLEMDLELLPEGDLTEIGEKGKNLSGGQKQYVLLDSISGLALNELGRRVSIARALYDNSAGVFLLDDPLSAVDVHVSHALFRNAILGNLKARGKTVILVTHAIHLLPEVDHVYVIEKVCRAILEKSENTSEDTDLLWAQITLSSSRLSIPISPPSTSGIEFGRIVESGTYDQLLNSAGIFANFVVDFGSRGGRDVHGTMHKRAEVYNKPNPTSRRRLKAANSGKLEEKVMKAQMGMSRSTEWSVYTRYIALGLPWITIPVVLISILISRGCLAVNNYWLVWWQQNSFNQPLQIYMIGFAVLGFGYSAFALAINMSLGYLTYESARRLQSQAQSQVFRAPMSFFDTTPLARIISILGRDVGIIDNGLSGSIQMFIFTISSMITSVVTVTILQYYFVIIAIFTLISYQYFAAFYRPSARELKIIDTALQNVMYSHFSESLMGLATIRAYGKISHILEKNKHYVDLQNRALFLTC</sequence>
<reference evidence="13" key="1">
    <citation type="submission" date="2021-01" db="EMBL/GenBank/DDBJ databases">
        <authorList>
            <person name="Kaushik A."/>
        </authorList>
    </citation>
    <scope>NUCLEOTIDE SEQUENCE</scope>
    <source>
        <strain evidence="13">AG1-1C</strain>
    </source>
</reference>
<dbReference type="Gene3D" id="1.20.1560.10">
    <property type="entry name" value="ABC transporter type 1, transmembrane domain"/>
    <property type="match status" value="2"/>
</dbReference>
<dbReference type="GO" id="GO:0140359">
    <property type="term" value="F:ABC-type transporter activity"/>
    <property type="evidence" value="ECO:0007669"/>
    <property type="project" value="InterPro"/>
</dbReference>
<dbReference type="EMBL" id="CAJMWS010000421">
    <property type="protein sequence ID" value="CAE6443036.1"/>
    <property type="molecule type" value="Genomic_DNA"/>
</dbReference>
<dbReference type="SUPFAM" id="SSF52540">
    <property type="entry name" value="P-loop containing nucleoside triphosphate hydrolases"/>
    <property type="match status" value="1"/>
</dbReference>
<keyword evidence="8 10" id="KW-0472">Membrane</keyword>
<dbReference type="SMART" id="SM00382">
    <property type="entry name" value="AAA"/>
    <property type="match status" value="1"/>
</dbReference>
<dbReference type="GO" id="GO:0016020">
    <property type="term" value="C:membrane"/>
    <property type="evidence" value="ECO:0007669"/>
    <property type="project" value="UniProtKB-SubCell"/>
</dbReference>
<evidence type="ECO:0000256" key="4">
    <source>
        <dbReference type="ARBA" id="ARBA00022692"/>
    </source>
</evidence>
<feature type="transmembrane region" description="Helical" evidence="10">
    <location>
        <begin position="678"/>
        <end position="698"/>
    </location>
</feature>
<dbReference type="AlphaFoldDB" id="A0A8H3AXQ8"/>
<dbReference type="Pfam" id="PF00005">
    <property type="entry name" value="ABC_tran"/>
    <property type="match status" value="1"/>
</dbReference>
<dbReference type="InterPro" id="IPR003593">
    <property type="entry name" value="AAA+_ATPase"/>
</dbReference>
<evidence type="ECO:0000259" key="11">
    <source>
        <dbReference type="PROSITE" id="PS50893"/>
    </source>
</evidence>
<keyword evidence="5" id="KW-0547">Nucleotide-binding</keyword>
<dbReference type="InterPro" id="IPR036640">
    <property type="entry name" value="ABC1_TM_sf"/>
</dbReference>
<dbReference type="PROSITE" id="PS50893">
    <property type="entry name" value="ABC_TRANSPORTER_2"/>
    <property type="match status" value="1"/>
</dbReference>
<comment type="similarity">
    <text evidence="2">Belongs to the ABC transporter superfamily. ABCC family. Conjugate transporter (TC 3.A.1.208) subfamily.</text>
</comment>
<proteinExistence type="inferred from homology"/>
<evidence type="ECO:0000256" key="10">
    <source>
        <dbReference type="SAM" id="Phobius"/>
    </source>
</evidence>
<evidence type="ECO:0000256" key="1">
    <source>
        <dbReference type="ARBA" id="ARBA00004141"/>
    </source>
</evidence>
<feature type="transmembrane region" description="Helical" evidence="10">
    <location>
        <begin position="534"/>
        <end position="567"/>
    </location>
</feature>
<evidence type="ECO:0000256" key="7">
    <source>
        <dbReference type="ARBA" id="ARBA00022989"/>
    </source>
</evidence>
<feature type="domain" description="ABC transmembrane type-1" evidence="12">
    <location>
        <begin position="1"/>
        <end position="126"/>
    </location>
</feature>
<organism evidence="13 14">
    <name type="scientific">Rhizoctonia solani</name>
    <dbReference type="NCBI Taxonomy" id="456999"/>
    <lineage>
        <taxon>Eukaryota</taxon>
        <taxon>Fungi</taxon>
        <taxon>Dikarya</taxon>
        <taxon>Basidiomycota</taxon>
        <taxon>Agaricomycotina</taxon>
        <taxon>Agaricomycetes</taxon>
        <taxon>Cantharellales</taxon>
        <taxon>Ceratobasidiaceae</taxon>
        <taxon>Rhizoctonia</taxon>
    </lineage>
</organism>
<evidence type="ECO:0000256" key="9">
    <source>
        <dbReference type="SAM" id="MobiDB-lite"/>
    </source>
</evidence>
<dbReference type="InterPro" id="IPR011527">
    <property type="entry name" value="ABC1_TM_dom"/>
</dbReference>
<dbReference type="Proteomes" id="UP000663846">
    <property type="component" value="Unassembled WGS sequence"/>
</dbReference>
<evidence type="ECO:0000256" key="2">
    <source>
        <dbReference type="ARBA" id="ARBA00009726"/>
    </source>
</evidence>
<evidence type="ECO:0000256" key="5">
    <source>
        <dbReference type="ARBA" id="ARBA00022741"/>
    </source>
</evidence>
<dbReference type="PROSITE" id="PS50929">
    <property type="entry name" value="ABC_TM1F"/>
    <property type="match status" value="2"/>
</dbReference>
<feature type="domain" description="ABC transporter" evidence="11">
    <location>
        <begin position="172"/>
        <end position="428"/>
    </location>
</feature>
<dbReference type="GO" id="GO:0005524">
    <property type="term" value="F:ATP binding"/>
    <property type="evidence" value="ECO:0007669"/>
    <property type="project" value="UniProtKB-KW"/>
</dbReference>
<keyword evidence="3" id="KW-0813">Transport</keyword>
<gene>
    <name evidence="13" type="ORF">RDB_LOCUS133417</name>
</gene>
<protein>
    <submittedName>
        <fullName evidence="13">Uncharacterized protein</fullName>
    </submittedName>
</protein>
<dbReference type="PANTHER" id="PTHR24223:SF456">
    <property type="entry name" value="MULTIDRUG RESISTANCE-ASSOCIATED PROTEIN LETHAL(2)03659"/>
    <property type="match status" value="1"/>
</dbReference>
<dbReference type="InterPro" id="IPR027417">
    <property type="entry name" value="P-loop_NTPase"/>
</dbReference>
<feature type="non-terminal residue" evidence="13">
    <location>
        <position position="1"/>
    </location>
</feature>
<dbReference type="Gene3D" id="3.40.50.300">
    <property type="entry name" value="P-loop containing nucleotide triphosphate hydrolases"/>
    <property type="match status" value="1"/>
</dbReference>
<dbReference type="PANTHER" id="PTHR24223">
    <property type="entry name" value="ATP-BINDING CASSETTE SUB-FAMILY C"/>
    <property type="match status" value="1"/>
</dbReference>
<evidence type="ECO:0000256" key="3">
    <source>
        <dbReference type="ARBA" id="ARBA00022448"/>
    </source>
</evidence>
<evidence type="ECO:0000259" key="12">
    <source>
        <dbReference type="PROSITE" id="PS50929"/>
    </source>
</evidence>
<dbReference type="SUPFAM" id="SSF90123">
    <property type="entry name" value="ABC transporter transmembrane region"/>
    <property type="match status" value="2"/>
</dbReference>
<comment type="caution">
    <text evidence="13">The sequence shown here is derived from an EMBL/GenBank/DDBJ whole genome shotgun (WGS) entry which is preliminary data.</text>
</comment>
<dbReference type="GO" id="GO:0016887">
    <property type="term" value="F:ATP hydrolysis activity"/>
    <property type="evidence" value="ECO:0007669"/>
    <property type="project" value="InterPro"/>
</dbReference>
<evidence type="ECO:0000313" key="13">
    <source>
        <dbReference type="EMBL" id="CAE6443036.1"/>
    </source>
</evidence>
<keyword evidence="7 10" id="KW-1133">Transmembrane helix</keyword>
<keyword evidence="6" id="KW-0067">ATP-binding</keyword>
<dbReference type="InterPro" id="IPR003439">
    <property type="entry name" value="ABC_transporter-like_ATP-bd"/>
</dbReference>
<feature type="region of interest" description="Disordered" evidence="9">
    <location>
        <begin position="173"/>
        <end position="195"/>
    </location>
</feature>
<accession>A0A8H3AXQ8</accession>
<comment type="subcellular location">
    <subcellularLocation>
        <location evidence="1">Membrane</location>
        <topology evidence="1">Multi-pass membrane protein</topology>
    </subcellularLocation>
</comment>
<feature type="transmembrane region" description="Helical" evidence="10">
    <location>
        <begin position="579"/>
        <end position="605"/>
    </location>
</feature>
<dbReference type="Pfam" id="PF00664">
    <property type="entry name" value="ABC_membrane"/>
    <property type="match status" value="2"/>
</dbReference>
<keyword evidence="4 10" id="KW-0812">Transmembrane</keyword>
<evidence type="ECO:0000256" key="8">
    <source>
        <dbReference type="ARBA" id="ARBA00023136"/>
    </source>
</evidence>
<evidence type="ECO:0000313" key="14">
    <source>
        <dbReference type="Proteomes" id="UP000663846"/>
    </source>
</evidence>
<dbReference type="CDD" id="cd03250">
    <property type="entry name" value="ABCC_MRP_domain1"/>
    <property type="match status" value="1"/>
</dbReference>
<name>A0A8H3AXQ8_9AGAM</name>